<gene>
    <name evidence="1" type="ordered locus">LOC_Os10g11512</name>
</gene>
<reference evidence="1" key="3">
    <citation type="submission" date="2006-07" db="EMBL/GenBank/DDBJ databases">
        <authorList>
            <person name="Buell R."/>
        </authorList>
    </citation>
    <scope>NUCLEOTIDE SEQUENCE</scope>
</reference>
<dbReference type="EMBL" id="DP000086">
    <property type="protein sequence ID" value="ABG65967.1"/>
    <property type="molecule type" value="Genomic_DNA"/>
</dbReference>
<proteinExistence type="predicted"/>
<organism evidence="1">
    <name type="scientific">Oryza sativa subsp. japonica</name>
    <name type="common">Rice</name>
    <dbReference type="NCBI Taxonomy" id="39947"/>
    <lineage>
        <taxon>Eukaryota</taxon>
        <taxon>Viridiplantae</taxon>
        <taxon>Streptophyta</taxon>
        <taxon>Embryophyta</taxon>
        <taxon>Tracheophyta</taxon>
        <taxon>Spermatophyta</taxon>
        <taxon>Magnoliopsida</taxon>
        <taxon>Liliopsida</taxon>
        <taxon>Poales</taxon>
        <taxon>Poaceae</taxon>
        <taxon>BOP clade</taxon>
        <taxon>Oryzoideae</taxon>
        <taxon>Oryzeae</taxon>
        <taxon>Oryzinae</taxon>
        <taxon>Oryza</taxon>
        <taxon>Oryza sativa</taxon>
    </lineage>
</organism>
<protein>
    <submittedName>
        <fullName evidence="1">Uncharacterized protein</fullName>
    </submittedName>
</protein>
<dbReference type="AlphaFoldDB" id="Q109Z6"/>
<sequence>MTVGGYFHDEDITSSDMTMTNLYIHQPKVHMFYVRFTYYIFEQMLLHSTCLGEGKEIEHKEYLDDQRS</sequence>
<reference evidence="1" key="1">
    <citation type="journal article" date="2003" name="Science">
        <title>In-depth view of structure, activity, and evolution of rice chromosome 10.</title>
        <authorList>
            <consortium name="Rice Chromosome 10 Sequencing Consortium"/>
        </authorList>
    </citation>
    <scope>NUCLEOTIDE SEQUENCE [LARGE SCALE GENOMIC DNA]</scope>
</reference>
<evidence type="ECO:0000313" key="1">
    <source>
        <dbReference type="EMBL" id="ABG65967.1"/>
    </source>
</evidence>
<accession>Q109Z6</accession>
<reference evidence="1" key="2">
    <citation type="submission" date="2003-05" db="EMBL/GenBank/DDBJ databases">
        <authorList>
            <person name="Buell C.R."/>
            <person name="Wing R.A."/>
            <person name="McCombie W.R."/>
            <person name="Messing J."/>
            <person name="Yuan Q."/>
            <person name="Ouyang S."/>
        </authorList>
    </citation>
    <scope>NUCLEOTIDE SEQUENCE</scope>
</reference>
<name>Q109Z6_ORYSJ</name>